<evidence type="ECO:0000313" key="2">
    <source>
        <dbReference type="EMBL" id="MBK9296538.1"/>
    </source>
</evidence>
<organism evidence="2 3">
    <name type="scientific">Candidatus Neomicrothrix subdominans</name>
    <dbReference type="NCBI Taxonomy" id="2954438"/>
    <lineage>
        <taxon>Bacteria</taxon>
        <taxon>Bacillati</taxon>
        <taxon>Actinomycetota</taxon>
        <taxon>Acidimicrobiia</taxon>
        <taxon>Acidimicrobiales</taxon>
        <taxon>Microthrixaceae</taxon>
        <taxon>Candidatus Neomicrothrix</taxon>
    </lineage>
</organism>
<dbReference type="Proteomes" id="UP000727993">
    <property type="component" value="Unassembled WGS sequence"/>
</dbReference>
<sequence>MEVRFLEPDEEAYRPMTPTSSRNIPRDVIGSERLRSATEHRDHESVLAVAGLPEETGELLRPLIRASNGISVHSEAASARLGVATTLLRSSVEDESPMASRVRLLDRIAVSLADYLAAFTGLPEVRWQVNERMVLQLDGSTARFSVPNSAVVVFALLDEHSIVQLEVRNPAEMVLQYRTEHPGDRTDLAVGVKTQLRPDLWYVLPAALPMQLHTDQPGSSVLMVTARRLPDGTLNDGRGIDE</sequence>
<accession>A0A936NAB3</accession>
<feature type="region of interest" description="Disordered" evidence="1">
    <location>
        <begin position="1"/>
        <end position="23"/>
    </location>
</feature>
<name>A0A936NAB3_9ACTN</name>
<comment type="caution">
    <text evidence="2">The sequence shown here is derived from an EMBL/GenBank/DDBJ whole genome shotgun (WGS) entry which is preliminary data.</text>
</comment>
<evidence type="ECO:0000313" key="3">
    <source>
        <dbReference type="Proteomes" id="UP000727993"/>
    </source>
</evidence>
<protein>
    <submittedName>
        <fullName evidence="2">Uncharacterized protein</fullName>
    </submittedName>
</protein>
<proteinExistence type="predicted"/>
<gene>
    <name evidence="2" type="ORF">IPN02_06725</name>
</gene>
<dbReference type="AlphaFoldDB" id="A0A936NAB3"/>
<feature type="compositionally biased region" description="Basic and acidic residues" evidence="1">
    <location>
        <begin position="1"/>
        <end position="13"/>
    </location>
</feature>
<evidence type="ECO:0000256" key="1">
    <source>
        <dbReference type="SAM" id="MobiDB-lite"/>
    </source>
</evidence>
<reference evidence="2 3" key="1">
    <citation type="submission" date="2020-10" db="EMBL/GenBank/DDBJ databases">
        <title>Connecting structure to function with the recovery of over 1000 high-quality activated sludge metagenome-assembled genomes encoding full-length rRNA genes using long-read sequencing.</title>
        <authorList>
            <person name="Singleton C.M."/>
            <person name="Petriglieri F."/>
            <person name="Kristensen J.M."/>
            <person name="Kirkegaard R.H."/>
            <person name="Michaelsen T.Y."/>
            <person name="Andersen M.H."/>
            <person name="Karst S.M."/>
            <person name="Dueholm M.S."/>
            <person name="Nielsen P.H."/>
            <person name="Albertsen M."/>
        </authorList>
    </citation>
    <scope>NUCLEOTIDE SEQUENCE [LARGE SCALE GENOMIC DNA]</scope>
    <source>
        <strain evidence="2">Lyne_18-Q3-R50-59_MAXAC.006</strain>
    </source>
</reference>
<dbReference type="EMBL" id="JADJZA010000003">
    <property type="protein sequence ID" value="MBK9296538.1"/>
    <property type="molecule type" value="Genomic_DNA"/>
</dbReference>